<dbReference type="RefSeq" id="WP_190544782.1">
    <property type="nucleotide sequence ID" value="NZ_CAWPNO010000061.1"/>
</dbReference>
<name>A0ABR8ACM8_9CYAN</name>
<sequence>MGLFDQILGAVTNPNQQGSLGQLGSIISTVDRLSNSTGADPATMQTVLSVVGSQVRSALQEKQATQGNEAVQSLVNEFAGTSPNPQAVNSVFAPGMQQQIAEIVAQRTGLDAGMIQQILPQVVPVVLNFLQSGANAQSPQSGGNSVLNSFLDADNDGDVDIADAMRLASRHFGQ</sequence>
<dbReference type="Pfam" id="PF06078">
    <property type="entry name" value="DUF937"/>
    <property type="match status" value="2"/>
</dbReference>
<organism evidence="1 2">
    <name type="scientific">Calothrix parietina FACHB-288</name>
    <dbReference type="NCBI Taxonomy" id="2692896"/>
    <lineage>
        <taxon>Bacteria</taxon>
        <taxon>Bacillati</taxon>
        <taxon>Cyanobacteriota</taxon>
        <taxon>Cyanophyceae</taxon>
        <taxon>Nostocales</taxon>
        <taxon>Calotrichaceae</taxon>
        <taxon>Calothrix</taxon>
    </lineage>
</organism>
<dbReference type="Proteomes" id="UP000658514">
    <property type="component" value="Unassembled WGS sequence"/>
</dbReference>
<proteinExistence type="predicted"/>
<gene>
    <name evidence="1" type="ORF">H6G24_18735</name>
</gene>
<evidence type="ECO:0000313" key="1">
    <source>
        <dbReference type="EMBL" id="MBD2197514.1"/>
    </source>
</evidence>
<reference evidence="1 2" key="1">
    <citation type="journal article" date="2020" name="ISME J.">
        <title>Comparative genomics reveals insights into cyanobacterial evolution and habitat adaptation.</title>
        <authorList>
            <person name="Chen M.Y."/>
            <person name="Teng W.K."/>
            <person name="Zhao L."/>
            <person name="Hu C.X."/>
            <person name="Zhou Y.K."/>
            <person name="Han B.P."/>
            <person name="Song L.R."/>
            <person name="Shu W.S."/>
        </authorList>
    </citation>
    <scope>NUCLEOTIDE SEQUENCE [LARGE SCALE GENOMIC DNA]</scope>
    <source>
        <strain evidence="1 2">FACHB-288</strain>
    </source>
</reference>
<keyword evidence="2" id="KW-1185">Reference proteome</keyword>
<dbReference type="EMBL" id="JACJQH010000029">
    <property type="protein sequence ID" value="MBD2197514.1"/>
    <property type="molecule type" value="Genomic_DNA"/>
</dbReference>
<comment type="caution">
    <text evidence="1">The sequence shown here is derived from an EMBL/GenBank/DDBJ whole genome shotgun (WGS) entry which is preliminary data.</text>
</comment>
<dbReference type="InterPro" id="IPR009282">
    <property type="entry name" value="DUF937"/>
</dbReference>
<protein>
    <submittedName>
        <fullName evidence="1">DUF937 domain-containing protein</fullName>
    </submittedName>
</protein>
<accession>A0ABR8ACM8</accession>
<evidence type="ECO:0000313" key="2">
    <source>
        <dbReference type="Proteomes" id="UP000658514"/>
    </source>
</evidence>